<protein>
    <recommendedName>
        <fullName evidence="3">Aspartyl-phosphate phosphatase Spo0E family protein</fullName>
    </recommendedName>
</protein>
<gene>
    <name evidence="1" type="ORF">J42TS3_50820</name>
</gene>
<accession>A0ABQ4MJ82</accession>
<dbReference type="InterPro" id="IPR018540">
    <property type="entry name" value="Spo0E-like"/>
</dbReference>
<dbReference type="Proteomes" id="UP000679992">
    <property type="component" value="Unassembled WGS sequence"/>
</dbReference>
<sequence length="52" mass="6023">MEELLRQIEVERRKMHNLASQYGLVAPEVLERSQLLDGLLNAYLDALPTKEK</sequence>
<organism evidence="1 2">
    <name type="scientific">Paenibacillus vini</name>
    <dbReference type="NCBI Taxonomy" id="1476024"/>
    <lineage>
        <taxon>Bacteria</taxon>
        <taxon>Bacillati</taxon>
        <taxon>Bacillota</taxon>
        <taxon>Bacilli</taxon>
        <taxon>Bacillales</taxon>
        <taxon>Paenibacillaceae</taxon>
        <taxon>Paenibacillus</taxon>
    </lineage>
</organism>
<dbReference type="Gene3D" id="4.10.280.10">
    <property type="entry name" value="Helix-loop-helix DNA-binding domain"/>
    <property type="match status" value="1"/>
</dbReference>
<evidence type="ECO:0000313" key="1">
    <source>
        <dbReference type="EMBL" id="GIP56047.1"/>
    </source>
</evidence>
<dbReference type="InterPro" id="IPR036638">
    <property type="entry name" value="HLH_DNA-bd_sf"/>
</dbReference>
<reference evidence="1 2" key="1">
    <citation type="submission" date="2021-03" db="EMBL/GenBank/DDBJ databases">
        <title>Antimicrobial resistance genes in bacteria isolated from Japanese honey, and their potential for conferring macrolide and lincosamide resistance in the American foulbrood pathogen Paenibacillus larvae.</title>
        <authorList>
            <person name="Okamoto M."/>
            <person name="Kumagai M."/>
            <person name="Kanamori H."/>
            <person name="Takamatsu D."/>
        </authorList>
    </citation>
    <scope>NUCLEOTIDE SEQUENCE [LARGE SCALE GENOMIC DNA]</scope>
    <source>
        <strain evidence="1 2">J42TS3</strain>
    </source>
</reference>
<evidence type="ECO:0008006" key="3">
    <source>
        <dbReference type="Google" id="ProtNLM"/>
    </source>
</evidence>
<evidence type="ECO:0000313" key="2">
    <source>
        <dbReference type="Proteomes" id="UP000679992"/>
    </source>
</evidence>
<proteinExistence type="predicted"/>
<dbReference type="Pfam" id="PF09388">
    <property type="entry name" value="SpoOE-like"/>
    <property type="match status" value="1"/>
</dbReference>
<dbReference type="RefSeq" id="WP_244861709.1">
    <property type="nucleotide sequence ID" value="NZ_BOSL01000029.1"/>
</dbReference>
<keyword evidence="2" id="KW-1185">Reference proteome</keyword>
<dbReference type="SUPFAM" id="SSF140500">
    <property type="entry name" value="BAS1536-like"/>
    <property type="match status" value="1"/>
</dbReference>
<dbReference type="EMBL" id="BOSL01000029">
    <property type="protein sequence ID" value="GIP56047.1"/>
    <property type="molecule type" value="Genomic_DNA"/>
</dbReference>
<dbReference type="InterPro" id="IPR037208">
    <property type="entry name" value="Spo0E-like_sf"/>
</dbReference>
<name>A0ABQ4MJ82_9BACL</name>
<comment type="caution">
    <text evidence="1">The sequence shown here is derived from an EMBL/GenBank/DDBJ whole genome shotgun (WGS) entry which is preliminary data.</text>
</comment>